<dbReference type="NCBIfam" id="TIGR00247">
    <property type="entry name" value="endolytic transglycosylase MltG"/>
    <property type="match status" value="1"/>
</dbReference>
<reference evidence="9" key="1">
    <citation type="journal article" date="2019" name="Int. J. Syst. Evol. Microbiol.">
        <title>The Global Catalogue of Microorganisms (GCM) 10K type strain sequencing project: providing services to taxonomists for standard genome sequencing and annotation.</title>
        <authorList>
            <consortium name="The Broad Institute Genomics Platform"/>
            <consortium name="The Broad Institute Genome Sequencing Center for Infectious Disease"/>
            <person name="Wu L."/>
            <person name="Ma J."/>
        </authorList>
    </citation>
    <scope>NUCLEOTIDE SEQUENCE [LARGE SCALE GENOMIC DNA]</scope>
    <source>
        <strain evidence="9">JCM 17551</strain>
    </source>
</reference>
<dbReference type="EMBL" id="BAABBN010000012">
    <property type="protein sequence ID" value="GAA3934628.1"/>
    <property type="molecule type" value="Genomic_DNA"/>
</dbReference>
<proteinExistence type="inferred from homology"/>
<dbReference type="RefSeq" id="WP_344799794.1">
    <property type="nucleotide sequence ID" value="NZ_BAABBN010000012.1"/>
</dbReference>
<comment type="subcellular location">
    <subcellularLocation>
        <location evidence="7">Cell inner membrane</location>
        <topology evidence="7">Single-pass membrane protein</topology>
    </subcellularLocation>
</comment>
<dbReference type="PANTHER" id="PTHR30518">
    <property type="entry name" value="ENDOLYTIC MUREIN TRANSGLYCOSYLASE"/>
    <property type="match status" value="1"/>
</dbReference>
<keyword evidence="1 7" id="KW-1003">Cell membrane</keyword>
<dbReference type="Pfam" id="PF02618">
    <property type="entry name" value="YceG"/>
    <property type="match status" value="1"/>
</dbReference>
<feature type="site" description="Important for catalytic activity" evidence="7">
    <location>
        <position position="220"/>
    </location>
</feature>
<keyword evidence="2 7" id="KW-0812">Transmembrane</keyword>
<evidence type="ECO:0000256" key="7">
    <source>
        <dbReference type="HAMAP-Rule" id="MF_02065"/>
    </source>
</evidence>
<evidence type="ECO:0000256" key="1">
    <source>
        <dbReference type="ARBA" id="ARBA00022475"/>
    </source>
</evidence>
<evidence type="ECO:0000256" key="2">
    <source>
        <dbReference type="ARBA" id="ARBA00022692"/>
    </source>
</evidence>
<evidence type="ECO:0000256" key="5">
    <source>
        <dbReference type="ARBA" id="ARBA00023239"/>
    </source>
</evidence>
<sequence length="347" mass="39258">MSLSLFKRLIVISILIGVVVVAGYSWYLNKSFNSPYGEHAGKVQFIDVHSGEGLYKVCRRMKSLELVEHVRPFCRVVLWAGYDHLIKGRYAVEPVDTPLTLLKKMVRGDVTTFNISFIEGQNFKQMMARVQQNANVTHKLAGLSEDQIMEKVAGKKIHPEGQFYPDTYTFSYGVSDLEILVRAHKKLQAVLAKEWENKAKDLPYASPYEALIMASIVEKETAVAEERPQIAQVFVNRLNLGMRLQTDPTVIYGMGDDYKGNITRRDLRTKTAYNTYQIKGLPPTPIAMVGSEAIKAALNPKGDDSIFFVARGDGSHHFSKTLRGHNKAVRKYQLRRSQNYRSTPDKP</sequence>
<evidence type="ECO:0000256" key="4">
    <source>
        <dbReference type="ARBA" id="ARBA00023136"/>
    </source>
</evidence>
<accession>A0ABP7N245</accession>
<feature type="transmembrane region" description="Helical" evidence="7">
    <location>
        <begin position="9"/>
        <end position="27"/>
    </location>
</feature>
<gene>
    <name evidence="7 8" type="primary">mltG</name>
    <name evidence="8" type="ORF">GCM10022277_34010</name>
</gene>
<keyword evidence="6 7" id="KW-0961">Cell wall biogenesis/degradation</keyword>
<keyword evidence="3 7" id="KW-1133">Transmembrane helix</keyword>
<keyword evidence="5 7" id="KW-0456">Lyase</keyword>
<dbReference type="HAMAP" id="MF_02065">
    <property type="entry name" value="MltG"/>
    <property type="match status" value="1"/>
</dbReference>
<dbReference type="EC" id="4.2.2.29" evidence="7"/>
<keyword evidence="4 7" id="KW-0472">Membrane</keyword>
<comment type="catalytic activity">
    <reaction evidence="7">
        <text>a peptidoglycan chain = a peptidoglycan chain with N-acetyl-1,6-anhydromuramyl-[peptide] at the reducing end + a peptidoglycan chain with N-acetylglucosamine at the non-reducing end.</text>
        <dbReference type="EC" id="4.2.2.29"/>
    </reaction>
</comment>
<evidence type="ECO:0000313" key="9">
    <source>
        <dbReference type="Proteomes" id="UP001501565"/>
    </source>
</evidence>
<keyword evidence="9" id="KW-1185">Reference proteome</keyword>
<keyword evidence="7" id="KW-0997">Cell inner membrane</keyword>
<dbReference type="PANTHER" id="PTHR30518:SF2">
    <property type="entry name" value="ENDOLYTIC MUREIN TRANSGLYCOSYLASE"/>
    <property type="match status" value="1"/>
</dbReference>
<name>A0ABP7N245_9GAMM</name>
<dbReference type="InterPro" id="IPR003770">
    <property type="entry name" value="MLTG-like"/>
</dbReference>
<comment type="similarity">
    <text evidence="7">Belongs to the transglycosylase MltG family.</text>
</comment>
<evidence type="ECO:0000313" key="8">
    <source>
        <dbReference type="EMBL" id="GAA3934628.1"/>
    </source>
</evidence>
<evidence type="ECO:0000256" key="6">
    <source>
        <dbReference type="ARBA" id="ARBA00023316"/>
    </source>
</evidence>
<evidence type="ECO:0000256" key="3">
    <source>
        <dbReference type="ARBA" id="ARBA00022989"/>
    </source>
</evidence>
<dbReference type="CDD" id="cd08010">
    <property type="entry name" value="MltG_like"/>
    <property type="match status" value="1"/>
</dbReference>
<protein>
    <recommendedName>
        <fullName evidence="7">Endolytic murein transglycosylase</fullName>
        <ecNumber evidence="7">4.2.2.29</ecNumber>
    </recommendedName>
    <alternativeName>
        <fullName evidence="7">Peptidoglycan lytic transglycosylase</fullName>
    </alternativeName>
    <alternativeName>
        <fullName evidence="7">Peptidoglycan polymerization terminase</fullName>
    </alternativeName>
</protein>
<comment type="caution">
    <text evidence="8">The sequence shown here is derived from an EMBL/GenBank/DDBJ whole genome shotgun (WGS) entry which is preliminary data.</text>
</comment>
<organism evidence="8 9">
    <name type="scientific">Litoribacillus peritrichatus</name>
    <dbReference type="NCBI Taxonomy" id="718191"/>
    <lineage>
        <taxon>Bacteria</taxon>
        <taxon>Pseudomonadati</taxon>
        <taxon>Pseudomonadota</taxon>
        <taxon>Gammaproteobacteria</taxon>
        <taxon>Oceanospirillales</taxon>
        <taxon>Oceanospirillaceae</taxon>
        <taxon>Litoribacillus</taxon>
    </lineage>
</organism>
<dbReference type="Proteomes" id="UP001501565">
    <property type="component" value="Unassembled WGS sequence"/>
</dbReference>
<comment type="function">
    <text evidence="7">Functions as a peptidoglycan terminase that cleaves nascent peptidoglycan strands endolytically to terminate their elongation.</text>
</comment>
<dbReference type="Gene3D" id="3.30.160.60">
    <property type="entry name" value="Classic Zinc Finger"/>
    <property type="match status" value="1"/>
</dbReference>